<comment type="caution">
    <text evidence="1">The sequence shown here is derived from an EMBL/GenBank/DDBJ whole genome shotgun (WGS) entry which is preliminary data.</text>
</comment>
<keyword evidence="2" id="KW-1185">Reference proteome</keyword>
<protein>
    <submittedName>
        <fullName evidence="1">Myosin-11</fullName>
    </submittedName>
</protein>
<evidence type="ECO:0000313" key="1">
    <source>
        <dbReference type="EMBL" id="KAI8011291.1"/>
    </source>
</evidence>
<dbReference type="EMBL" id="CM045762">
    <property type="protein sequence ID" value="KAI8011291.1"/>
    <property type="molecule type" value="Genomic_DNA"/>
</dbReference>
<dbReference type="Proteomes" id="UP001060215">
    <property type="component" value="Chromosome 5"/>
</dbReference>
<name>A0ACC0HH75_9ERIC</name>
<reference evidence="1 2" key="1">
    <citation type="journal article" date="2022" name="Plant J.">
        <title>Chromosome-level genome of Camellia lanceoleosa provides a valuable resource for understanding genome evolution and self-incompatibility.</title>
        <authorList>
            <person name="Gong W."/>
            <person name="Xiao S."/>
            <person name="Wang L."/>
            <person name="Liao Z."/>
            <person name="Chang Y."/>
            <person name="Mo W."/>
            <person name="Hu G."/>
            <person name="Li W."/>
            <person name="Zhao G."/>
            <person name="Zhu H."/>
            <person name="Hu X."/>
            <person name="Ji K."/>
            <person name="Xiang X."/>
            <person name="Song Q."/>
            <person name="Yuan D."/>
            <person name="Jin S."/>
            <person name="Zhang L."/>
        </authorList>
    </citation>
    <scope>NUCLEOTIDE SEQUENCE [LARGE SCALE GENOMIC DNA]</scope>
    <source>
        <strain evidence="1">SQ_2022a</strain>
    </source>
</reference>
<evidence type="ECO:0000313" key="2">
    <source>
        <dbReference type="Proteomes" id="UP001060215"/>
    </source>
</evidence>
<accession>A0ACC0HH75</accession>
<sequence>MFGLKIHMKLGLMDKCQILTDRKLRSRLIMRRRRTLFAAWLLQEMIYEGKSNSILVSGESGAGNIEFAKGIEIDSSILKDDKSKFHLQMIAELLMWDAVALEDALLKQFLTNNTNFTVIGVIGPPGVGKSTRMNELYGFDGTSLAPRN</sequence>
<proteinExistence type="predicted"/>
<gene>
    <name evidence="1" type="ORF">LOK49_LG06G00973</name>
</gene>
<organism evidence="1 2">
    <name type="scientific">Camellia lanceoleosa</name>
    <dbReference type="NCBI Taxonomy" id="1840588"/>
    <lineage>
        <taxon>Eukaryota</taxon>
        <taxon>Viridiplantae</taxon>
        <taxon>Streptophyta</taxon>
        <taxon>Embryophyta</taxon>
        <taxon>Tracheophyta</taxon>
        <taxon>Spermatophyta</taxon>
        <taxon>Magnoliopsida</taxon>
        <taxon>eudicotyledons</taxon>
        <taxon>Gunneridae</taxon>
        <taxon>Pentapetalae</taxon>
        <taxon>asterids</taxon>
        <taxon>Ericales</taxon>
        <taxon>Theaceae</taxon>
        <taxon>Camellia</taxon>
    </lineage>
</organism>